<dbReference type="Proteomes" id="UP000011715">
    <property type="component" value="Unassembled WGS sequence"/>
</dbReference>
<reference evidence="4" key="4">
    <citation type="journal article" date="2015" name="G3 (Bethesda)">
        <title>Genome sequences of three phytopathogenic species of the Magnaporthaceae family of fungi.</title>
        <authorList>
            <person name="Okagaki L.H."/>
            <person name="Nunes C.C."/>
            <person name="Sailsbery J."/>
            <person name="Clay B."/>
            <person name="Brown D."/>
            <person name="John T."/>
            <person name="Oh Y."/>
            <person name="Young N."/>
            <person name="Fitzgerald M."/>
            <person name="Haas B.J."/>
            <person name="Zeng Q."/>
            <person name="Young S."/>
            <person name="Adiconis X."/>
            <person name="Fan L."/>
            <person name="Levin J.Z."/>
            <person name="Mitchell T.K."/>
            <person name="Okubara P.A."/>
            <person name="Farman M.L."/>
            <person name="Kohn L.M."/>
            <person name="Birren B."/>
            <person name="Ma L.-J."/>
            <person name="Dean R.A."/>
        </authorList>
    </citation>
    <scope>NUCLEOTIDE SEQUENCE</scope>
    <source>
        <strain evidence="4">ATCC 64411 / 73-15</strain>
    </source>
</reference>
<dbReference type="EnsemblFungi" id="MAPG_12012T0">
    <property type="protein sequence ID" value="MAPG_12012T0"/>
    <property type="gene ID" value="MAPG_12012"/>
</dbReference>
<evidence type="ECO:0000256" key="2">
    <source>
        <dbReference type="SAM" id="SignalP"/>
    </source>
</evidence>
<evidence type="ECO:0000313" key="3">
    <source>
        <dbReference type="EMBL" id="KLU93069.1"/>
    </source>
</evidence>
<feature type="compositionally biased region" description="Acidic residues" evidence="1">
    <location>
        <begin position="134"/>
        <end position="157"/>
    </location>
</feature>
<feature type="compositionally biased region" description="Basic and acidic residues" evidence="1">
    <location>
        <begin position="78"/>
        <end position="92"/>
    </location>
</feature>
<dbReference type="VEuPathDB" id="FungiDB:MAPG_12012"/>
<reference evidence="3" key="3">
    <citation type="submission" date="2011-03" db="EMBL/GenBank/DDBJ databases">
        <title>Annotation of Magnaporthe poae ATCC 64411.</title>
        <authorList>
            <person name="Ma L.-J."/>
            <person name="Dead R."/>
            <person name="Young S.K."/>
            <person name="Zeng Q."/>
            <person name="Gargeya S."/>
            <person name="Fitzgerald M."/>
            <person name="Haas B."/>
            <person name="Abouelleil A."/>
            <person name="Alvarado L."/>
            <person name="Arachchi H.M."/>
            <person name="Berlin A."/>
            <person name="Brown A."/>
            <person name="Chapman S.B."/>
            <person name="Chen Z."/>
            <person name="Dunbar C."/>
            <person name="Freedman E."/>
            <person name="Gearin G."/>
            <person name="Gellesch M."/>
            <person name="Goldberg J."/>
            <person name="Griggs A."/>
            <person name="Gujja S."/>
            <person name="Heiman D."/>
            <person name="Howarth C."/>
            <person name="Larson L."/>
            <person name="Lui A."/>
            <person name="MacDonald P.J.P."/>
            <person name="Mehta T."/>
            <person name="Montmayeur A."/>
            <person name="Murphy C."/>
            <person name="Neiman D."/>
            <person name="Pearson M."/>
            <person name="Priest M."/>
            <person name="Roberts A."/>
            <person name="Saif S."/>
            <person name="Shea T."/>
            <person name="Shenoy N."/>
            <person name="Sisk P."/>
            <person name="Stolte C."/>
            <person name="Sykes S."/>
            <person name="Yandava C."/>
            <person name="Wortman J."/>
            <person name="Nusbaum C."/>
            <person name="Birren B."/>
        </authorList>
    </citation>
    <scope>NUCLEOTIDE SEQUENCE</scope>
    <source>
        <strain evidence="3">ATCC 64411</strain>
    </source>
</reference>
<gene>
    <name evidence="3" type="ORF">MAPG_12012</name>
</gene>
<dbReference type="EMBL" id="ADBL01003016">
    <property type="status" value="NOT_ANNOTATED_CDS"/>
    <property type="molecule type" value="Genomic_DNA"/>
</dbReference>
<reference evidence="4" key="5">
    <citation type="submission" date="2015-06" db="UniProtKB">
        <authorList>
            <consortium name="EnsemblFungi"/>
        </authorList>
    </citation>
    <scope>IDENTIFICATION</scope>
    <source>
        <strain evidence="4">ATCC 64411</strain>
    </source>
</reference>
<dbReference type="eggNOG" id="ENOG502TEXQ">
    <property type="taxonomic scope" value="Eukaryota"/>
</dbReference>
<reference evidence="3" key="1">
    <citation type="submission" date="2010-05" db="EMBL/GenBank/DDBJ databases">
        <title>The Genome Sequence of Magnaporthe poae strain ATCC 64411.</title>
        <authorList>
            <consortium name="The Broad Institute Genome Sequencing Platform"/>
            <consortium name="Broad Institute Genome Sequencing Center for Infectious Disease"/>
            <person name="Ma L.-J."/>
            <person name="Dead R."/>
            <person name="Young S."/>
            <person name="Zeng Q."/>
            <person name="Koehrsen M."/>
            <person name="Alvarado L."/>
            <person name="Berlin A."/>
            <person name="Chapman S.B."/>
            <person name="Chen Z."/>
            <person name="Freedman E."/>
            <person name="Gellesch M."/>
            <person name="Goldberg J."/>
            <person name="Griggs A."/>
            <person name="Gujja S."/>
            <person name="Heilman E.R."/>
            <person name="Heiman D."/>
            <person name="Hepburn T."/>
            <person name="Howarth C."/>
            <person name="Jen D."/>
            <person name="Larson L."/>
            <person name="Mehta T."/>
            <person name="Neiman D."/>
            <person name="Pearson M."/>
            <person name="Roberts A."/>
            <person name="Saif S."/>
            <person name="Shea T."/>
            <person name="Shenoy N."/>
            <person name="Sisk P."/>
            <person name="Stolte C."/>
            <person name="Sykes S."/>
            <person name="Walk T."/>
            <person name="White J."/>
            <person name="Yandava C."/>
            <person name="Haas B."/>
            <person name="Nusbaum C."/>
            <person name="Birren B."/>
        </authorList>
    </citation>
    <scope>NUCLEOTIDE SEQUENCE</scope>
    <source>
        <strain evidence="3">ATCC 64411</strain>
    </source>
</reference>
<reference evidence="5" key="2">
    <citation type="submission" date="2010-05" db="EMBL/GenBank/DDBJ databases">
        <title>The genome sequence of Magnaporthe poae strain ATCC 64411.</title>
        <authorList>
            <person name="Ma L.-J."/>
            <person name="Dead R."/>
            <person name="Young S."/>
            <person name="Zeng Q."/>
            <person name="Koehrsen M."/>
            <person name="Alvarado L."/>
            <person name="Berlin A."/>
            <person name="Chapman S.B."/>
            <person name="Chen Z."/>
            <person name="Freedman E."/>
            <person name="Gellesch M."/>
            <person name="Goldberg J."/>
            <person name="Griggs A."/>
            <person name="Gujja S."/>
            <person name="Heilman E.R."/>
            <person name="Heiman D."/>
            <person name="Hepburn T."/>
            <person name="Howarth C."/>
            <person name="Jen D."/>
            <person name="Larson L."/>
            <person name="Mehta T."/>
            <person name="Neiman D."/>
            <person name="Pearson M."/>
            <person name="Roberts A."/>
            <person name="Saif S."/>
            <person name="Shea T."/>
            <person name="Shenoy N."/>
            <person name="Sisk P."/>
            <person name="Stolte C."/>
            <person name="Sykes S."/>
            <person name="Walk T."/>
            <person name="White J."/>
            <person name="Yandava C."/>
            <person name="Haas B."/>
            <person name="Nusbaum C."/>
            <person name="Birren B."/>
        </authorList>
    </citation>
    <scope>NUCLEOTIDE SEQUENCE [LARGE SCALE GENOMIC DNA]</scope>
    <source>
        <strain evidence="5">ATCC 64411 / 73-15</strain>
    </source>
</reference>
<organism evidence="4 5">
    <name type="scientific">Magnaporthiopsis poae (strain ATCC 64411 / 73-15)</name>
    <name type="common">Kentucky bluegrass fungus</name>
    <name type="synonym">Magnaporthe poae</name>
    <dbReference type="NCBI Taxonomy" id="644358"/>
    <lineage>
        <taxon>Eukaryota</taxon>
        <taxon>Fungi</taxon>
        <taxon>Dikarya</taxon>
        <taxon>Ascomycota</taxon>
        <taxon>Pezizomycotina</taxon>
        <taxon>Sordariomycetes</taxon>
        <taxon>Sordariomycetidae</taxon>
        <taxon>Magnaporthales</taxon>
        <taxon>Magnaporthaceae</taxon>
        <taxon>Magnaporthiopsis</taxon>
    </lineage>
</organism>
<protein>
    <submittedName>
        <fullName evidence="3 4">Uncharacterized protein</fullName>
    </submittedName>
</protein>
<name>A0A0C4EGN4_MAGP6</name>
<evidence type="ECO:0000256" key="1">
    <source>
        <dbReference type="SAM" id="MobiDB-lite"/>
    </source>
</evidence>
<feature type="signal peptide" evidence="2">
    <location>
        <begin position="1"/>
        <end position="21"/>
    </location>
</feature>
<evidence type="ECO:0000313" key="4">
    <source>
        <dbReference type="EnsemblFungi" id="MAPG_12012T0"/>
    </source>
</evidence>
<evidence type="ECO:0000313" key="5">
    <source>
        <dbReference type="Proteomes" id="UP000011715"/>
    </source>
</evidence>
<feature type="chain" id="PRO_5009386066" evidence="2">
    <location>
        <begin position="22"/>
        <end position="157"/>
    </location>
</feature>
<proteinExistence type="predicted"/>
<feature type="region of interest" description="Disordered" evidence="1">
    <location>
        <begin position="78"/>
        <end position="157"/>
    </location>
</feature>
<dbReference type="EMBL" id="GL877082">
    <property type="protein sequence ID" value="KLU93069.1"/>
    <property type="molecule type" value="Genomic_DNA"/>
</dbReference>
<keyword evidence="2" id="KW-0732">Signal</keyword>
<accession>A0A0C4EGN4</accession>
<dbReference type="AlphaFoldDB" id="A0A0C4EGN4"/>
<keyword evidence="5" id="KW-1185">Reference proteome</keyword>
<sequence length="157" mass="16587">MQFKATALMAIVAIGSSPVVAAPAPIDLALPRPSSMKEGQPIRNGLRKAGNAVTEAATVCLFGVVACMWVVGQEMKRGTCCKDDPSGKDKSVKGSTSGKNKPATPKRDVIIGDILARSPEPEADYIHVVTRDTTEEEAAEETAEETADEEADEEADE</sequence>